<proteinExistence type="predicted"/>
<dbReference type="Pfam" id="PF07589">
    <property type="entry name" value="PEP-CTERM"/>
    <property type="match status" value="1"/>
</dbReference>
<dbReference type="OrthoDB" id="8674919at2"/>
<dbReference type="PANTHER" id="PTHR46928:SF1">
    <property type="entry name" value="MESENCHYME-SPECIFIC CELL SURFACE GLYCOPROTEIN"/>
    <property type="match status" value="1"/>
</dbReference>
<dbReference type="InterPro" id="IPR011044">
    <property type="entry name" value="Quino_amine_DH_bsu"/>
</dbReference>
<reference evidence="4 5" key="2">
    <citation type="journal article" date="2011" name="J. Bacteriol.">
        <title>Genomes of three methylotrophs from a single niche uncover genetic and metabolic divergence of Methylophilaceae.</title>
        <authorList>
            <person name="Lapidus A."/>
            <person name="Clum A."/>
            <person name="Labutti K."/>
            <person name="Kaluzhnaya M.G."/>
            <person name="Lim S."/>
            <person name="Beck D.A."/>
            <person name="Glavina Del Rio T."/>
            <person name="Nolan M."/>
            <person name="Mavromatis K."/>
            <person name="Huntemann M."/>
            <person name="Lucas S."/>
            <person name="Lidstrom M.E."/>
            <person name="Ivanova N."/>
            <person name="Chistoserdova L."/>
        </authorList>
    </citation>
    <scope>NUCLEOTIDE SEQUENCE [LARGE SCALE GENOMIC DNA]</scope>
    <source>
        <strain evidence="4 5">SIP3-4</strain>
    </source>
</reference>
<evidence type="ECO:0000259" key="3">
    <source>
        <dbReference type="Pfam" id="PF22494"/>
    </source>
</evidence>
<dbReference type="Gene3D" id="2.130.10.10">
    <property type="entry name" value="YVTN repeat-like/Quinoprotein amine dehydrogenase"/>
    <property type="match status" value="1"/>
</dbReference>
<evidence type="ECO:0000256" key="1">
    <source>
        <dbReference type="SAM" id="SignalP"/>
    </source>
</evidence>
<dbReference type="eggNOG" id="COG3391">
    <property type="taxonomic scope" value="Bacteria"/>
</dbReference>
<keyword evidence="1" id="KW-0732">Signal</keyword>
<keyword evidence="5" id="KW-1185">Reference proteome</keyword>
<dbReference type="InterPro" id="IPR015943">
    <property type="entry name" value="WD40/YVTN_repeat-like_dom_sf"/>
</dbReference>
<dbReference type="InterPro" id="IPR052956">
    <property type="entry name" value="Mesenchyme-surface_protein"/>
</dbReference>
<dbReference type="PANTHER" id="PTHR46928">
    <property type="entry name" value="MESENCHYME-SPECIFIC CELL SURFACE GLYCOPROTEIN"/>
    <property type="match status" value="1"/>
</dbReference>
<dbReference type="InterPro" id="IPR055188">
    <property type="entry name" value="Choice_anch_I"/>
</dbReference>
<reference evidence="5" key="1">
    <citation type="submission" date="2009-07" db="EMBL/GenBank/DDBJ databases">
        <title>Complete sequence of chromosome of Methylovorus sp. SIP3-4.</title>
        <authorList>
            <person name="Lucas S."/>
            <person name="Copeland A."/>
            <person name="Lapidus A."/>
            <person name="Glavina del Rio T."/>
            <person name="Tice H."/>
            <person name="Bruce D."/>
            <person name="Goodwin L."/>
            <person name="Pitluck S."/>
            <person name="Clum A."/>
            <person name="Larimer F."/>
            <person name="Land M."/>
            <person name="Hauser L."/>
            <person name="Kyrpides N."/>
            <person name="Mikhailova N."/>
            <person name="Kayluzhnaya M."/>
            <person name="Chistoserdova L."/>
        </authorList>
    </citation>
    <scope>NUCLEOTIDE SEQUENCE [LARGE SCALE GENOMIC DNA]</scope>
    <source>
        <strain evidence="5">SIP3-4</strain>
    </source>
</reference>
<dbReference type="Pfam" id="PF22494">
    <property type="entry name" value="choice_anch_I"/>
    <property type="match status" value="2"/>
</dbReference>
<feature type="signal peptide" evidence="1">
    <location>
        <begin position="1"/>
        <end position="21"/>
    </location>
</feature>
<feature type="domain" description="Choice-of-anchor I" evidence="3">
    <location>
        <begin position="42"/>
        <end position="304"/>
    </location>
</feature>
<feature type="domain" description="Ice-binding protein C-terminal" evidence="2">
    <location>
        <begin position="469"/>
        <end position="494"/>
    </location>
</feature>
<evidence type="ECO:0000313" key="4">
    <source>
        <dbReference type="EMBL" id="ACT51011.1"/>
    </source>
</evidence>
<dbReference type="HOGENOM" id="CLU_020353_0_0_4"/>
<dbReference type="KEGG" id="mei:Msip34_1766"/>
<evidence type="ECO:0000259" key="2">
    <source>
        <dbReference type="Pfam" id="PF07589"/>
    </source>
</evidence>
<feature type="domain" description="Choice-of-anchor I" evidence="3">
    <location>
        <begin position="337"/>
        <end position="464"/>
    </location>
</feature>
<dbReference type="NCBIfam" id="NF038117">
    <property type="entry name" value="choice_anch_I"/>
    <property type="match status" value="1"/>
</dbReference>
<dbReference type="STRING" id="582744.Msip34_1766"/>
<dbReference type="AlphaFoldDB" id="C6X6L8"/>
<dbReference type="RefSeq" id="WP_015830404.1">
    <property type="nucleotide sequence ID" value="NC_012969.1"/>
</dbReference>
<dbReference type="InterPro" id="IPR013424">
    <property type="entry name" value="Ice-binding_C"/>
</dbReference>
<dbReference type="Proteomes" id="UP000002743">
    <property type="component" value="Chromosome"/>
</dbReference>
<feature type="chain" id="PRO_5002970746" evidence="1">
    <location>
        <begin position="22"/>
        <end position="495"/>
    </location>
</feature>
<sequence precursor="true">MKKKLITLAVSALCLPAMSYAADALSLSKLWTYNHASTGVAGQTSEISAYDKITNTVWVAGINGVDVLNASSGSLVQHIDTTAYGSINSVAIHNGLAAFAIESTVDRTAPGVVKLFDTSSRALTSGVNSITVGALPDMLTFTADGSRLLVANEATPTNYAGYDPAGSVSIINMTSRSVITNAGFTGVPTTGSNIRTNTGMDYEPEYIAVNKAGTKAYVSLQEANAMGVLDLKTNSFSSVIGLGTKDFSQVGNWIDPNHKDGKVELRASDVKGLYQPDSMAAYEVGGKTFIVMANEGDTREDDGDKARVKDVPALKASAPADLKELNISVPDSTPGNLVTFGARSFSIRDASGAIVFDSGNQLDAKAIELGIYDDGRSDDKGVEPEGVALLELGGRTLAFIGLERTLKSAVAIYDITDPSKASFLDMIVTDGDVAPEGLMTFVRDGKYYLSIANEVSGTTSLYSISGVSPVPEAQTYGMLLLGMGLMGFVTYRRKV</sequence>
<accession>C6X6L8</accession>
<dbReference type="SUPFAM" id="SSF50969">
    <property type="entry name" value="YVTN repeat-like/Quinoprotein amine dehydrogenase"/>
    <property type="match status" value="1"/>
</dbReference>
<gene>
    <name evidence="4" type="ordered locus">Msip34_1766</name>
</gene>
<dbReference type="EMBL" id="CP001674">
    <property type="protein sequence ID" value="ACT51011.1"/>
    <property type="molecule type" value="Genomic_DNA"/>
</dbReference>
<evidence type="ECO:0000313" key="5">
    <source>
        <dbReference type="Proteomes" id="UP000002743"/>
    </source>
</evidence>
<organism evidence="4 5">
    <name type="scientific">Methylovorus glucosotrophus (strain SIP3-4)</name>
    <dbReference type="NCBI Taxonomy" id="582744"/>
    <lineage>
        <taxon>Bacteria</taxon>
        <taxon>Pseudomonadati</taxon>
        <taxon>Pseudomonadota</taxon>
        <taxon>Betaproteobacteria</taxon>
        <taxon>Nitrosomonadales</taxon>
        <taxon>Methylophilaceae</taxon>
        <taxon>Methylovorus</taxon>
    </lineage>
</organism>
<protein>
    <submittedName>
        <fullName evidence="4">Uncharacterized protein</fullName>
    </submittedName>
</protein>
<name>C6X6L8_METGS</name>